<keyword evidence="1" id="KW-0812">Transmembrane</keyword>
<name>A0A1M5V3I5_9CLOT</name>
<evidence type="ECO:0000256" key="1">
    <source>
        <dbReference type="SAM" id="Phobius"/>
    </source>
</evidence>
<dbReference type="STRING" id="1121316.SAMN02745207_02046"/>
<dbReference type="InterPro" id="IPR000073">
    <property type="entry name" value="AB_hydrolase_1"/>
</dbReference>
<keyword evidence="4" id="KW-1185">Reference proteome</keyword>
<proteinExistence type="predicted"/>
<dbReference type="SUPFAM" id="SSF53474">
    <property type="entry name" value="alpha/beta-Hydrolases"/>
    <property type="match status" value="1"/>
</dbReference>
<dbReference type="EMBL" id="FQXM01000010">
    <property type="protein sequence ID" value="SHH69785.1"/>
    <property type="molecule type" value="Genomic_DNA"/>
</dbReference>
<sequence length="322" mass="36468">MKKIMRILRRGIIIIFSILIIIIIISFINHKIKLNQESELFKPLGKMVKVNDHYMHVYTEGEGNVTLVFMSGGGTCSPTLDFRSLYSKLSDDYGIAVIEKAGYGFSEVSDVPRDIDTVLEETRKALTLAGQKPPYVVFPHSMSGIEAIYWVNKYPEEVKAIIGLDPAIPETYENYLMPNKAILNLAAFAAEIGFTRFIPSVCESSAAIKAGSLTEDEKEIYRAVFYRRTVTKTMLNELECIKESAEKVDEMGLPEVPMLLFISNGNGTGWEKEQWQQYLIDYASGIAENQKIILDCGHYVHDYEYEEIASRSKEFLNNIILD</sequence>
<dbReference type="OrthoDB" id="1817159at2"/>
<keyword evidence="1" id="KW-1133">Transmembrane helix</keyword>
<feature type="domain" description="AB hydrolase-1" evidence="2">
    <location>
        <begin position="66"/>
        <end position="213"/>
    </location>
</feature>
<protein>
    <submittedName>
        <fullName evidence="3">Pimeloyl-ACP methyl ester carboxylesterase</fullName>
    </submittedName>
</protein>
<evidence type="ECO:0000259" key="2">
    <source>
        <dbReference type="Pfam" id="PF00561"/>
    </source>
</evidence>
<evidence type="ECO:0000313" key="4">
    <source>
        <dbReference type="Proteomes" id="UP000184447"/>
    </source>
</evidence>
<evidence type="ECO:0000313" key="3">
    <source>
        <dbReference type="EMBL" id="SHH69785.1"/>
    </source>
</evidence>
<dbReference type="InterPro" id="IPR029058">
    <property type="entry name" value="AB_hydrolase_fold"/>
</dbReference>
<accession>A0A1M5V3I5</accession>
<feature type="transmembrane region" description="Helical" evidence="1">
    <location>
        <begin position="7"/>
        <end position="28"/>
    </location>
</feature>
<organism evidence="3 4">
    <name type="scientific">Clostridium grantii DSM 8605</name>
    <dbReference type="NCBI Taxonomy" id="1121316"/>
    <lineage>
        <taxon>Bacteria</taxon>
        <taxon>Bacillati</taxon>
        <taxon>Bacillota</taxon>
        <taxon>Clostridia</taxon>
        <taxon>Eubacteriales</taxon>
        <taxon>Clostridiaceae</taxon>
        <taxon>Clostridium</taxon>
    </lineage>
</organism>
<gene>
    <name evidence="3" type="ORF">SAMN02745207_02046</name>
</gene>
<keyword evidence="1" id="KW-0472">Membrane</keyword>
<dbReference type="RefSeq" id="WP_073338341.1">
    <property type="nucleotide sequence ID" value="NZ_FQXM01000010.1"/>
</dbReference>
<dbReference type="AlphaFoldDB" id="A0A1M5V3I5"/>
<dbReference type="Pfam" id="PF00561">
    <property type="entry name" value="Abhydrolase_1"/>
    <property type="match status" value="1"/>
</dbReference>
<dbReference type="Proteomes" id="UP000184447">
    <property type="component" value="Unassembled WGS sequence"/>
</dbReference>
<dbReference type="PANTHER" id="PTHR43329">
    <property type="entry name" value="EPOXIDE HYDROLASE"/>
    <property type="match status" value="1"/>
</dbReference>
<reference evidence="3 4" key="1">
    <citation type="submission" date="2016-11" db="EMBL/GenBank/DDBJ databases">
        <authorList>
            <person name="Jaros S."/>
            <person name="Januszkiewicz K."/>
            <person name="Wedrychowicz H."/>
        </authorList>
    </citation>
    <scope>NUCLEOTIDE SEQUENCE [LARGE SCALE GENOMIC DNA]</scope>
    <source>
        <strain evidence="3 4">DSM 8605</strain>
    </source>
</reference>
<dbReference type="Gene3D" id="3.40.50.1820">
    <property type="entry name" value="alpha/beta hydrolase"/>
    <property type="match status" value="1"/>
</dbReference>